<evidence type="ECO:0000313" key="2">
    <source>
        <dbReference type="Proteomes" id="UP000324222"/>
    </source>
</evidence>
<reference evidence="1 2" key="1">
    <citation type="submission" date="2019-05" db="EMBL/GenBank/DDBJ databases">
        <title>Another draft genome of Portunus trituberculatus and its Hox gene families provides insights of decapod evolution.</title>
        <authorList>
            <person name="Jeong J.-H."/>
            <person name="Song I."/>
            <person name="Kim S."/>
            <person name="Choi T."/>
            <person name="Kim D."/>
            <person name="Ryu S."/>
            <person name="Kim W."/>
        </authorList>
    </citation>
    <scope>NUCLEOTIDE SEQUENCE [LARGE SCALE GENOMIC DNA]</scope>
    <source>
        <tissue evidence="1">Muscle</tissue>
    </source>
</reference>
<dbReference type="AlphaFoldDB" id="A0A5B7IFR0"/>
<proteinExistence type="predicted"/>
<dbReference type="Proteomes" id="UP000324222">
    <property type="component" value="Unassembled WGS sequence"/>
</dbReference>
<gene>
    <name evidence="1" type="ORF">E2C01_078960</name>
</gene>
<evidence type="ECO:0000313" key="1">
    <source>
        <dbReference type="EMBL" id="MPC84231.1"/>
    </source>
</evidence>
<keyword evidence="2" id="KW-1185">Reference proteome</keyword>
<accession>A0A5B7IFR0</accession>
<dbReference type="EMBL" id="VSRR010064851">
    <property type="protein sequence ID" value="MPC84231.1"/>
    <property type="molecule type" value="Genomic_DNA"/>
</dbReference>
<name>A0A5B7IFR0_PORTR</name>
<comment type="caution">
    <text evidence="1">The sequence shown here is derived from an EMBL/GenBank/DDBJ whole genome shotgun (WGS) entry which is preliminary data.</text>
</comment>
<organism evidence="1 2">
    <name type="scientific">Portunus trituberculatus</name>
    <name type="common">Swimming crab</name>
    <name type="synonym">Neptunus trituberculatus</name>
    <dbReference type="NCBI Taxonomy" id="210409"/>
    <lineage>
        <taxon>Eukaryota</taxon>
        <taxon>Metazoa</taxon>
        <taxon>Ecdysozoa</taxon>
        <taxon>Arthropoda</taxon>
        <taxon>Crustacea</taxon>
        <taxon>Multicrustacea</taxon>
        <taxon>Malacostraca</taxon>
        <taxon>Eumalacostraca</taxon>
        <taxon>Eucarida</taxon>
        <taxon>Decapoda</taxon>
        <taxon>Pleocyemata</taxon>
        <taxon>Brachyura</taxon>
        <taxon>Eubrachyura</taxon>
        <taxon>Portunoidea</taxon>
        <taxon>Portunidae</taxon>
        <taxon>Portuninae</taxon>
        <taxon>Portunus</taxon>
    </lineage>
</organism>
<protein>
    <submittedName>
        <fullName evidence="1">Uncharacterized protein</fullName>
    </submittedName>
</protein>
<sequence>MLNVNKQEGSLRRSRRYPVKRSLPTWVAFPSLRPPLCSLPRATLLAQAKRIVKAVFTRAEKRRRIKLDATH</sequence>